<comment type="subcellular location">
    <subcellularLocation>
        <location evidence="1">Cell membrane</location>
        <topology evidence="1">Multi-pass membrane protein</topology>
    </subcellularLocation>
</comment>
<sequence length="235" mass="25932">MKKEEIHLADWQRILFGVAPPEFLLETLIRAILIYSILLVVVRLLGKRMSGQLTITEMSVMVTVGAIISPSLEAPDRGILLAVVAMLCMMVFQRGLTWLEFRNKKFENISQGETTILIKDGILQLGNMADTKITRQQILAQLRAKGIYNIGEIKRLYIEACGAFSIYKLKEPKPGLSTLPPDDESVQAIQSCADDVVACTNCAKAVPAQQQNSLCPVCGEQVWTKAIQPVSELAS</sequence>
<organism evidence="9 10">
    <name type="scientific">Spirosoma soli</name>
    <dbReference type="NCBI Taxonomy" id="1770529"/>
    <lineage>
        <taxon>Bacteria</taxon>
        <taxon>Pseudomonadati</taxon>
        <taxon>Bacteroidota</taxon>
        <taxon>Cytophagia</taxon>
        <taxon>Cytophagales</taxon>
        <taxon>Cytophagaceae</taxon>
        <taxon>Spirosoma</taxon>
    </lineage>
</organism>
<evidence type="ECO:0000256" key="3">
    <source>
        <dbReference type="ARBA" id="ARBA00022475"/>
    </source>
</evidence>
<gene>
    <name evidence="9" type="ORF">ACFSUS_11685</name>
</gene>
<reference evidence="10" key="1">
    <citation type="journal article" date="2019" name="Int. J. Syst. Evol. Microbiol.">
        <title>The Global Catalogue of Microorganisms (GCM) 10K type strain sequencing project: providing services to taxonomists for standard genome sequencing and annotation.</title>
        <authorList>
            <consortium name="The Broad Institute Genomics Platform"/>
            <consortium name="The Broad Institute Genome Sequencing Center for Infectious Disease"/>
            <person name="Wu L."/>
            <person name="Ma J."/>
        </authorList>
    </citation>
    <scope>NUCLEOTIDE SEQUENCE [LARGE SCALE GENOMIC DNA]</scope>
    <source>
        <strain evidence="10">KCTC 42805</strain>
    </source>
</reference>
<dbReference type="Proteomes" id="UP001597469">
    <property type="component" value="Unassembled WGS sequence"/>
</dbReference>
<evidence type="ECO:0000256" key="5">
    <source>
        <dbReference type="ARBA" id="ARBA00022989"/>
    </source>
</evidence>
<comment type="caution">
    <text evidence="9">The sequence shown here is derived from an EMBL/GenBank/DDBJ whole genome shotgun (WGS) entry which is preliminary data.</text>
</comment>
<feature type="transmembrane region" description="Helical" evidence="7">
    <location>
        <begin position="78"/>
        <end position="96"/>
    </location>
</feature>
<keyword evidence="6 7" id="KW-0472">Membrane</keyword>
<dbReference type="PANTHER" id="PTHR34582:SF6">
    <property type="entry name" value="UPF0702 TRANSMEMBRANE PROTEIN YCAP"/>
    <property type="match status" value="1"/>
</dbReference>
<dbReference type="PANTHER" id="PTHR34582">
    <property type="entry name" value="UPF0702 TRANSMEMBRANE PROTEIN YCAP"/>
    <property type="match status" value="1"/>
</dbReference>
<dbReference type="InterPro" id="IPR023090">
    <property type="entry name" value="UPF0702_alpha/beta_dom_sf"/>
</dbReference>
<keyword evidence="5 7" id="KW-1133">Transmembrane helix</keyword>
<protein>
    <submittedName>
        <fullName evidence="9">DUF421 domain-containing protein</fullName>
    </submittedName>
</protein>
<accession>A0ABW5M2P3</accession>
<keyword evidence="4 7" id="KW-0812">Transmembrane</keyword>
<evidence type="ECO:0000256" key="1">
    <source>
        <dbReference type="ARBA" id="ARBA00004651"/>
    </source>
</evidence>
<evidence type="ECO:0000313" key="10">
    <source>
        <dbReference type="Proteomes" id="UP001597469"/>
    </source>
</evidence>
<keyword evidence="3" id="KW-1003">Cell membrane</keyword>
<evidence type="ECO:0000256" key="6">
    <source>
        <dbReference type="ARBA" id="ARBA00023136"/>
    </source>
</evidence>
<evidence type="ECO:0000259" key="8">
    <source>
        <dbReference type="Pfam" id="PF04239"/>
    </source>
</evidence>
<dbReference type="InterPro" id="IPR007353">
    <property type="entry name" value="DUF421"/>
</dbReference>
<dbReference type="Gene3D" id="3.30.240.20">
    <property type="entry name" value="bsu07140 like domains"/>
    <property type="match status" value="1"/>
</dbReference>
<dbReference type="EMBL" id="JBHULN010000006">
    <property type="protein sequence ID" value="MFD2571298.1"/>
    <property type="molecule type" value="Genomic_DNA"/>
</dbReference>
<name>A0ABW5M2P3_9BACT</name>
<feature type="transmembrane region" description="Helical" evidence="7">
    <location>
        <begin position="53"/>
        <end position="72"/>
    </location>
</feature>
<dbReference type="Pfam" id="PF04239">
    <property type="entry name" value="DUF421"/>
    <property type="match status" value="1"/>
</dbReference>
<evidence type="ECO:0000256" key="4">
    <source>
        <dbReference type="ARBA" id="ARBA00022692"/>
    </source>
</evidence>
<evidence type="ECO:0000256" key="7">
    <source>
        <dbReference type="SAM" id="Phobius"/>
    </source>
</evidence>
<dbReference type="RefSeq" id="WP_381522704.1">
    <property type="nucleotide sequence ID" value="NZ_JBHULN010000006.1"/>
</dbReference>
<evidence type="ECO:0000256" key="2">
    <source>
        <dbReference type="ARBA" id="ARBA00006448"/>
    </source>
</evidence>
<proteinExistence type="inferred from homology"/>
<comment type="similarity">
    <text evidence="2">Belongs to the UPF0702 family.</text>
</comment>
<keyword evidence="10" id="KW-1185">Reference proteome</keyword>
<feature type="transmembrane region" description="Helical" evidence="7">
    <location>
        <begin position="28"/>
        <end position="46"/>
    </location>
</feature>
<evidence type="ECO:0000313" key="9">
    <source>
        <dbReference type="EMBL" id="MFD2571298.1"/>
    </source>
</evidence>
<feature type="domain" description="YetF C-terminal" evidence="8">
    <location>
        <begin position="102"/>
        <end position="174"/>
    </location>
</feature>